<name>A0A1W6MQX5_9HYPH</name>
<evidence type="ECO:0000259" key="1">
    <source>
        <dbReference type="SMART" id="SM00530"/>
    </source>
</evidence>
<dbReference type="Gene3D" id="2.10.109.10">
    <property type="entry name" value="Umud Fragment, subunit A"/>
    <property type="match status" value="1"/>
</dbReference>
<keyword evidence="3" id="KW-1185">Reference proteome</keyword>
<accession>A0A1W6MQX5</accession>
<sequence>MDISRDQIVRRLAERLAELNITENEASGRAGLERTFLSQLRRNPHRWPRVDNLQRVCDALGLRMYWVTTGLGPRLIEEKDFAADVANVPMVSWHVPLVSSVAATGFAEAGAVENFSEMRRVLAPGLPRGDYIALEVVGDSMNMIAPDRSIIIVDRADKILHPRAFYVFTTPNEDEATFKRWMTRPDRLEPYSTNPAYETIFLEGPPTVIGRVRKVMLDL</sequence>
<dbReference type="InterPro" id="IPR015927">
    <property type="entry name" value="Peptidase_S24_S26A/B/C"/>
</dbReference>
<dbReference type="RefSeq" id="WP_085769937.1">
    <property type="nucleotide sequence ID" value="NZ_AP027149.1"/>
</dbReference>
<dbReference type="EMBL" id="CP019948">
    <property type="protein sequence ID" value="ARN79889.1"/>
    <property type="molecule type" value="Genomic_DNA"/>
</dbReference>
<dbReference type="InterPro" id="IPR036286">
    <property type="entry name" value="LexA/Signal_pep-like_sf"/>
</dbReference>
<dbReference type="InterPro" id="IPR001387">
    <property type="entry name" value="Cro/C1-type_HTH"/>
</dbReference>
<dbReference type="SMART" id="SM00530">
    <property type="entry name" value="HTH_XRE"/>
    <property type="match status" value="1"/>
</dbReference>
<reference evidence="2 3" key="1">
    <citation type="submission" date="2017-02" db="EMBL/GenBank/DDBJ databases">
        <authorList>
            <person name="Peterson S.W."/>
        </authorList>
    </citation>
    <scope>NUCLEOTIDE SEQUENCE [LARGE SCALE GENOMIC DNA]</scope>
    <source>
        <strain evidence="2 3">S285</strain>
    </source>
</reference>
<dbReference type="CDD" id="cd06529">
    <property type="entry name" value="S24_LexA-like"/>
    <property type="match status" value="1"/>
</dbReference>
<dbReference type="Gene3D" id="1.10.260.40">
    <property type="entry name" value="lambda repressor-like DNA-binding domains"/>
    <property type="match status" value="1"/>
</dbReference>
<organism evidence="2 3">
    <name type="scientific">Methylocystis bryophila</name>
    <dbReference type="NCBI Taxonomy" id="655015"/>
    <lineage>
        <taxon>Bacteria</taxon>
        <taxon>Pseudomonadati</taxon>
        <taxon>Pseudomonadota</taxon>
        <taxon>Alphaproteobacteria</taxon>
        <taxon>Hyphomicrobiales</taxon>
        <taxon>Methylocystaceae</taxon>
        <taxon>Methylocystis</taxon>
    </lineage>
</organism>
<dbReference type="InterPro" id="IPR039418">
    <property type="entry name" value="LexA-like"/>
</dbReference>
<dbReference type="SUPFAM" id="SSF51306">
    <property type="entry name" value="LexA/Signal peptidase"/>
    <property type="match status" value="1"/>
</dbReference>
<feature type="domain" description="HTH cro/C1-type" evidence="1">
    <location>
        <begin position="11"/>
        <end position="67"/>
    </location>
</feature>
<dbReference type="Proteomes" id="UP000193978">
    <property type="component" value="Chromosome"/>
</dbReference>
<proteinExistence type="predicted"/>
<dbReference type="OrthoDB" id="7363968at2"/>
<dbReference type="STRING" id="655015.B1812_01030"/>
<dbReference type="InterPro" id="IPR010982">
    <property type="entry name" value="Lambda_DNA-bd_dom_sf"/>
</dbReference>
<evidence type="ECO:0000313" key="2">
    <source>
        <dbReference type="EMBL" id="ARN79889.1"/>
    </source>
</evidence>
<dbReference type="Pfam" id="PF00717">
    <property type="entry name" value="Peptidase_S24"/>
    <property type="match status" value="1"/>
</dbReference>
<dbReference type="AlphaFoldDB" id="A0A1W6MQX5"/>
<gene>
    <name evidence="2" type="ORF">B1812_01030</name>
</gene>
<dbReference type="SUPFAM" id="SSF47413">
    <property type="entry name" value="lambda repressor-like DNA-binding domains"/>
    <property type="match status" value="1"/>
</dbReference>
<evidence type="ECO:0000313" key="3">
    <source>
        <dbReference type="Proteomes" id="UP000193978"/>
    </source>
</evidence>
<protein>
    <recommendedName>
        <fullName evidence="1">HTH cro/C1-type domain-containing protein</fullName>
    </recommendedName>
</protein>
<dbReference type="GO" id="GO:0003677">
    <property type="term" value="F:DNA binding"/>
    <property type="evidence" value="ECO:0007669"/>
    <property type="project" value="InterPro"/>
</dbReference>
<dbReference type="KEGG" id="mbry:B1812_01030"/>